<keyword evidence="4 13" id="KW-0645">Protease</keyword>
<keyword evidence="8 13" id="KW-0862">Zinc</keyword>
<dbReference type="PROSITE" id="PS50092">
    <property type="entry name" value="TSP1"/>
    <property type="match status" value="1"/>
</dbReference>
<dbReference type="InterPro" id="IPR024079">
    <property type="entry name" value="MetalloPept_cat_dom_sf"/>
</dbReference>
<feature type="chain" id="PRO_5038172373" description="Zinc metalloproteinase" evidence="12 14">
    <location>
        <begin position="20"/>
        <end position="582"/>
    </location>
</feature>
<keyword evidence="3" id="KW-0245">EGF-like domain</keyword>
<dbReference type="InterPro" id="IPR017050">
    <property type="entry name" value="Metallopeptidase_nem"/>
</dbReference>
<dbReference type="InterPro" id="IPR036383">
    <property type="entry name" value="TSP1_rpt_sf"/>
</dbReference>
<keyword evidence="11" id="KW-0325">Glycoprotein</keyword>
<dbReference type="PROSITE" id="PS51864">
    <property type="entry name" value="ASTACIN"/>
    <property type="match status" value="1"/>
</dbReference>
<name>A0A915HNG2_ROMCU</name>
<keyword evidence="16" id="KW-1185">Reference proteome</keyword>
<dbReference type="SMART" id="SM00209">
    <property type="entry name" value="TSP1"/>
    <property type="match status" value="1"/>
</dbReference>
<evidence type="ECO:0000256" key="8">
    <source>
        <dbReference type="ARBA" id="ARBA00022833"/>
    </source>
</evidence>
<dbReference type="FunFam" id="3.40.390.10:FF:000028">
    <property type="entry name" value="Zinc metalloproteinase"/>
    <property type="match status" value="1"/>
</dbReference>
<evidence type="ECO:0000256" key="2">
    <source>
        <dbReference type="ARBA" id="ARBA00022525"/>
    </source>
</evidence>
<dbReference type="PANTHER" id="PTHR10127:SF780">
    <property type="entry name" value="METALLOENDOPEPTIDASE"/>
    <property type="match status" value="1"/>
</dbReference>
<keyword evidence="7 13" id="KW-0378">Hydrolase</keyword>
<comment type="cofactor">
    <cofactor evidence="13 14">
        <name>Zn(2+)</name>
        <dbReference type="ChEBI" id="CHEBI:29105"/>
    </cofactor>
    <text evidence="13 14">Binds 1 zinc ion per subunit.</text>
</comment>
<dbReference type="Pfam" id="PF00090">
    <property type="entry name" value="TSP_1"/>
    <property type="match status" value="1"/>
</dbReference>
<dbReference type="GO" id="GO:0005576">
    <property type="term" value="C:extracellular region"/>
    <property type="evidence" value="ECO:0007669"/>
    <property type="project" value="UniProtKB-SubCell"/>
</dbReference>
<dbReference type="PANTHER" id="PTHR10127">
    <property type="entry name" value="DISCOIDIN, CUB, EGF, LAMININ , AND ZINC METALLOPROTEASE DOMAIN CONTAINING"/>
    <property type="match status" value="1"/>
</dbReference>
<dbReference type="AlphaFoldDB" id="A0A915HNG2"/>
<sequence length="582" mass="64349">MKLSVFVGISLEISSLLYAFPQLSTEIENDLKKNAKLAPEYIAKYAEFLKSNRENVAKNLPEKDQNSEDKDHELNPSSKIKVGEYGDLFEGDLLLTDRQMSRLTHILMNGPSKDSPAKNDTNTKQFAALSADLSGQWTMPVRFYFDPSFNGRKATVRSALQHWQDNTCVTFQEMNAAPAGGDDNYIRVIAGNGCYSNVGSVSPGQTLSLGQGCVYKGIAAHEFGHALGLWHEQSRPDRDYYVTINTKNIYRQTLSNFQKYSTSDVALTDQIPYDLGSIMHYGSTAFAINEDTPSIVANNPLFQNTMGQRDALSFYDIKAVNTRYCECDTSLQCYHDGYPDPKDCNKCRCPEGFGGDLCDQALYINDGCGEINLAAGSDWQTLEISGVGTCYYYITSPEKTKVQLDFTGSAFACALTCSPNPGYGYVEARYQGYLSNTGPRLCCDTPENIVSEENEALVLYRGQASSSLFVRYKSTSSDDEQADFGMDGVWFKWSEWSPCTASCGSCGVHSRTRKCSKKNACRGSSKLTTLCNRRPCPNTEQPCCKPHALLPGGQECGRRKVTTQQSTTMETKVTTTVVEPKA</sequence>
<feature type="binding site" evidence="13">
    <location>
        <position position="231"/>
    </location>
    <ligand>
        <name>Zn(2+)</name>
        <dbReference type="ChEBI" id="CHEBI:29105"/>
        <note>catalytic</note>
    </ligand>
</feature>
<evidence type="ECO:0000256" key="11">
    <source>
        <dbReference type="ARBA" id="ARBA00023180"/>
    </source>
</evidence>
<keyword evidence="5 13" id="KW-0479">Metal-binding</keyword>
<evidence type="ECO:0000256" key="6">
    <source>
        <dbReference type="ARBA" id="ARBA00022729"/>
    </source>
</evidence>
<evidence type="ECO:0000256" key="3">
    <source>
        <dbReference type="ARBA" id="ARBA00022536"/>
    </source>
</evidence>
<feature type="signal peptide" evidence="12 14">
    <location>
        <begin position="1"/>
        <end position="19"/>
    </location>
</feature>
<dbReference type="InterPro" id="IPR000884">
    <property type="entry name" value="TSP1_rpt"/>
</dbReference>
<evidence type="ECO:0000259" key="15">
    <source>
        <dbReference type="PROSITE" id="PS51864"/>
    </source>
</evidence>
<evidence type="ECO:0000256" key="5">
    <source>
        <dbReference type="ARBA" id="ARBA00022723"/>
    </source>
</evidence>
<feature type="binding site" evidence="13">
    <location>
        <position position="225"/>
    </location>
    <ligand>
        <name>Zn(2+)</name>
        <dbReference type="ChEBI" id="CHEBI:29105"/>
        <note>catalytic</note>
    </ligand>
</feature>
<dbReference type="GO" id="GO:0006508">
    <property type="term" value="P:proteolysis"/>
    <property type="evidence" value="ECO:0007669"/>
    <property type="project" value="UniProtKB-KW"/>
</dbReference>
<dbReference type="WBParaSite" id="nRc.2.0.1.t03483-RA">
    <property type="protein sequence ID" value="nRc.2.0.1.t03483-RA"/>
    <property type="gene ID" value="nRc.2.0.1.g03483"/>
</dbReference>
<evidence type="ECO:0000256" key="13">
    <source>
        <dbReference type="PROSITE-ProRule" id="PRU01211"/>
    </source>
</evidence>
<dbReference type="OMA" id="NTRYCEC"/>
<feature type="domain" description="Peptidase M12A" evidence="15">
    <location>
        <begin position="127"/>
        <end position="328"/>
    </location>
</feature>
<evidence type="ECO:0000256" key="1">
    <source>
        <dbReference type="ARBA" id="ARBA00004613"/>
    </source>
</evidence>
<dbReference type="InterPro" id="IPR034035">
    <property type="entry name" value="Astacin-like_dom"/>
</dbReference>
<dbReference type="CDD" id="cd04280">
    <property type="entry name" value="ZnMc_astacin_like"/>
    <property type="match status" value="1"/>
</dbReference>
<comment type="subcellular location">
    <subcellularLocation>
        <location evidence="1 12">Secreted</location>
    </subcellularLocation>
</comment>
<evidence type="ECO:0000256" key="10">
    <source>
        <dbReference type="ARBA" id="ARBA00023157"/>
    </source>
</evidence>
<dbReference type="SMART" id="SM00235">
    <property type="entry name" value="ZnMc"/>
    <property type="match status" value="1"/>
</dbReference>
<keyword evidence="2 12" id="KW-0964">Secreted</keyword>
<comment type="caution">
    <text evidence="13">Lacks conserved residue(s) required for the propagation of feature annotation.</text>
</comment>
<reference evidence="17" key="1">
    <citation type="submission" date="2022-11" db="UniProtKB">
        <authorList>
            <consortium name="WormBaseParasite"/>
        </authorList>
    </citation>
    <scope>IDENTIFICATION</scope>
</reference>
<dbReference type="GO" id="GO:0018996">
    <property type="term" value="P:molting cycle, collagen and cuticulin-based cuticle"/>
    <property type="evidence" value="ECO:0007669"/>
    <property type="project" value="InterPro"/>
</dbReference>
<evidence type="ECO:0000313" key="16">
    <source>
        <dbReference type="Proteomes" id="UP000887565"/>
    </source>
</evidence>
<keyword evidence="6 12" id="KW-0732">Signal</keyword>
<dbReference type="Proteomes" id="UP000887565">
    <property type="component" value="Unplaced"/>
</dbReference>
<dbReference type="PIRSF" id="PIRSF036365">
    <property type="entry name" value="Astacin_nematoda"/>
    <property type="match status" value="1"/>
</dbReference>
<dbReference type="GO" id="GO:0004222">
    <property type="term" value="F:metalloendopeptidase activity"/>
    <property type="evidence" value="ECO:0007669"/>
    <property type="project" value="UniProtKB-UniRule"/>
</dbReference>
<evidence type="ECO:0000256" key="12">
    <source>
        <dbReference type="PIRNR" id="PIRNR036365"/>
    </source>
</evidence>
<dbReference type="Gene3D" id="3.40.390.10">
    <property type="entry name" value="Collagenase (Catalytic Domain)"/>
    <property type="match status" value="1"/>
</dbReference>
<protein>
    <recommendedName>
        <fullName evidence="12">Zinc metalloproteinase</fullName>
    </recommendedName>
</protein>
<accession>A0A915HNG2</accession>
<dbReference type="InterPro" id="IPR001506">
    <property type="entry name" value="Peptidase_M12A"/>
</dbReference>
<evidence type="ECO:0000313" key="17">
    <source>
        <dbReference type="WBParaSite" id="nRc.2.0.1.t03483-RA"/>
    </source>
</evidence>
<feature type="active site" evidence="13">
    <location>
        <position position="222"/>
    </location>
</feature>
<dbReference type="PRINTS" id="PR00480">
    <property type="entry name" value="ASTACIN"/>
</dbReference>
<dbReference type="Pfam" id="PF01400">
    <property type="entry name" value="Astacin"/>
    <property type="match status" value="1"/>
</dbReference>
<keyword evidence="9 13" id="KW-0482">Metalloprotease</keyword>
<keyword evidence="10" id="KW-1015">Disulfide bond</keyword>
<dbReference type="SUPFAM" id="SSF55486">
    <property type="entry name" value="Metalloproteases ('zincins'), catalytic domain"/>
    <property type="match status" value="1"/>
</dbReference>
<dbReference type="SUPFAM" id="SSF82895">
    <property type="entry name" value="TSP-1 type 1 repeat"/>
    <property type="match status" value="1"/>
</dbReference>
<evidence type="ECO:0000256" key="9">
    <source>
        <dbReference type="ARBA" id="ARBA00023049"/>
    </source>
</evidence>
<dbReference type="Gene3D" id="2.20.100.10">
    <property type="entry name" value="Thrombospondin type-1 (TSP1) repeat"/>
    <property type="match status" value="1"/>
</dbReference>
<proteinExistence type="predicted"/>
<evidence type="ECO:0000256" key="7">
    <source>
        <dbReference type="ARBA" id="ARBA00022801"/>
    </source>
</evidence>
<feature type="binding site" evidence="13">
    <location>
        <position position="221"/>
    </location>
    <ligand>
        <name>Zn(2+)</name>
        <dbReference type="ChEBI" id="CHEBI:29105"/>
        <note>catalytic</note>
    </ligand>
</feature>
<dbReference type="GO" id="GO:0008270">
    <property type="term" value="F:zinc ion binding"/>
    <property type="evidence" value="ECO:0007669"/>
    <property type="project" value="UniProtKB-UniRule"/>
</dbReference>
<evidence type="ECO:0000256" key="14">
    <source>
        <dbReference type="RuleBase" id="RU361183"/>
    </source>
</evidence>
<dbReference type="InterPro" id="IPR006026">
    <property type="entry name" value="Peptidase_Metallo"/>
</dbReference>
<organism evidence="16 17">
    <name type="scientific">Romanomermis culicivorax</name>
    <name type="common">Nematode worm</name>
    <dbReference type="NCBI Taxonomy" id="13658"/>
    <lineage>
        <taxon>Eukaryota</taxon>
        <taxon>Metazoa</taxon>
        <taxon>Ecdysozoa</taxon>
        <taxon>Nematoda</taxon>
        <taxon>Enoplea</taxon>
        <taxon>Dorylaimia</taxon>
        <taxon>Mermithida</taxon>
        <taxon>Mermithoidea</taxon>
        <taxon>Mermithidae</taxon>
        <taxon>Romanomermis</taxon>
    </lineage>
</organism>
<evidence type="ECO:0000256" key="4">
    <source>
        <dbReference type="ARBA" id="ARBA00022670"/>
    </source>
</evidence>